<evidence type="ECO:0000256" key="4">
    <source>
        <dbReference type="ARBA" id="ARBA00022807"/>
    </source>
</evidence>
<dbReference type="SUPFAM" id="SSF53474">
    <property type="entry name" value="alpha/beta-Hydrolases"/>
    <property type="match status" value="1"/>
</dbReference>
<dbReference type="Gene3D" id="3.40.50.1820">
    <property type="entry name" value="alpha/beta hydrolase"/>
    <property type="match status" value="2"/>
</dbReference>
<dbReference type="PANTHER" id="PTHR23402">
    <property type="entry name" value="PROTEASE FAMILY C15 PYROGLUTAMYL-PEPTIDASE I-RELATED"/>
    <property type="match status" value="1"/>
</dbReference>
<dbReference type="GeneID" id="17258001"/>
<dbReference type="PaxDb" id="2903-EOD11934"/>
<dbReference type="EnsemblProtists" id="EOD11934">
    <property type="protein sequence ID" value="EOD11934"/>
    <property type="gene ID" value="EMIHUDRAFT_104599"/>
</dbReference>
<dbReference type="AlphaFoldDB" id="A0A0D3IKZ9"/>
<dbReference type="PANTHER" id="PTHR23402:SF1">
    <property type="entry name" value="PYROGLUTAMYL-PEPTIDASE I"/>
    <property type="match status" value="1"/>
</dbReference>
<evidence type="ECO:0000256" key="2">
    <source>
        <dbReference type="ARBA" id="ARBA00022670"/>
    </source>
</evidence>
<evidence type="ECO:0000256" key="3">
    <source>
        <dbReference type="ARBA" id="ARBA00022801"/>
    </source>
</evidence>
<keyword evidence="6" id="KW-1185">Reference proteome</keyword>
<sequence length="630" mass="67103">MATPSCSIVVTGFGPFADVEENPTDWLARELASGADGWRLPHGVPLRSAVLEVSTEDVDAQLQRLHSGDDSSGCVIYVHLGVDARGRGFALERTGVNNMTFRVADERGRQPTDEPIDAAPAARGVRGCRRSPLPLSSLRDALAARSAEEIRVSDDAGRYLCNYTLYESLRLSHAHNNSSGAQSTQSRHTALFVHVPPFEAVPRRRQLALLQHLLAELADEAHRGGGAAMLPACGGAVEELSEGEMLRAAAAAAARGGGVAGTAGSLGEDDEARLDQGRGEGGEGGAAAVGCAAVRRCGGVVPIGEAEEGTVAVGEVEGVEVRLWYRTWGSRAAGTPVLFVHGGPGNCVADYADINGEFFDAARFFVVEVDQRGTGRSTPSVRESAAHMRIYGEINISLMSADFEAVREARVWSLPAEIDAVYSRAPYAAAAEAEGEEAGARRRLREFDAFAAAVGESGHDARLLLGEYDRRIRAGDAAATWHWHARTQVGWRSAVHAFECNLMAECESERRDARSVAFFEARLFLRGAYEAPCRLLERLSGEAAAAMARMDTWVVQGTGDAVCPEEFARELVAQMRAIRDALEPSEDGAKGAGLLSTHFVDAGHKAGAAGIKEKLIECVHDYLDRAGGGS</sequence>
<dbReference type="Gene3D" id="3.40.630.20">
    <property type="entry name" value="Peptidase C15, pyroglutamyl peptidase I-like"/>
    <property type="match status" value="1"/>
</dbReference>
<dbReference type="HOGENOM" id="CLU_029580_0_0_1"/>
<dbReference type="Proteomes" id="UP000013827">
    <property type="component" value="Unassembled WGS sequence"/>
</dbReference>
<evidence type="ECO:0000313" key="5">
    <source>
        <dbReference type="EnsemblProtists" id="EOD11934"/>
    </source>
</evidence>
<keyword evidence="3" id="KW-0378">Hydrolase</keyword>
<dbReference type="SUPFAM" id="SSF53182">
    <property type="entry name" value="Pyrrolidone carboxyl peptidase (pyroglutamate aminopeptidase)"/>
    <property type="match status" value="1"/>
</dbReference>
<dbReference type="InterPro" id="IPR029058">
    <property type="entry name" value="AB_hydrolase_fold"/>
</dbReference>
<dbReference type="InterPro" id="IPR036440">
    <property type="entry name" value="Peptidase_C15-like_sf"/>
</dbReference>
<evidence type="ECO:0000256" key="1">
    <source>
        <dbReference type="ARBA" id="ARBA00006641"/>
    </source>
</evidence>
<proteinExistence type="inferred from homology"/>
<dbReference type="GO" id="GO:0006508">
    <property type="term" value="P:proteolysis"/>
    <property type="evidence" value="ECO:0007669"/>
    <property type="project" value="UniProtKB-KW"/>
</dbReference>
<keyword evidence="2" id="KW-0645">Protease</keyword>
<dbReference type="eggNOG" id="KOG4755">
    <property type="taxonomic scope" value="Eukaryota"/>
</dbReference>
<dbReference type="GO" id="GO:0008234">
    <property type="term" value="F:cysteine-type peptidase activity"/>
    <property type="evidence" value="ECO:0007669"/>
    <property type="project" value="UniProtKB-KW"/>
</dbReference>
<dbReference type="KEGG" id="ehx:EMIHUDRAFT_104599"/>
<dbReference type="RefSeq" id="XP_005764363.1">
    <property type="nucleotide sequence ID" value="XM_005764306.1"/>
</dbReference>
<reference evidence="6" key="1">
    <citation type="journal article" date="2013" name="Nature">
        <title>Pan genome of the phytoplankton Emiliania underpins its global distribution.</title>
        <authorList>
            <person name="Read B.A."/>
            <person name="Kegel J."/>
            <person name="Klute M.J."/>
            <person name="Kuo A."/>
            <person name="Lefebvre S.C."/>
            <person name="Maumus F."/>
            <person name="Mayer C."/>
            <person name="Miller J."/>
            <person name="Monier A."/>
            <person name="Salamov A."/>
            <person name="Young J."/>
            <person name="Aguilar M."/>
            <person name="Claverie J.M."/>
            <person name="Frickenhaus S."/>
            <person name="Gonzalez K."/>
            <person name="Herman E.K."/>
            <person name="Lin Y.C."/>
            <person name="Napier J."/>
            <person name="Ogata H."/>
            <person name="Sarno A.F."/>
            <person name="Shmutz J."/>
            <person name="Schroeder D."/>
            <person name="de Vargas C."/>
            <person name="Verret F."/>
            <person name="von Dassow P."/>
            <person name="Valentin K."/>
            <person name="Van de Peer Y."/>
            <person name="Wheeler G."/>
            <person name="Dacks J.B."/>
            <person name="Delwiche C.F."/>
            <person name="Dyhrman S.T."/>
            <person name="Glockner G."/>
            <person name="John U."/>
            <person name="Richards T."/>
            <person name="Worden A.Z."/>
            <person name="Zhang X."/>
            <person name="Grigoriev I.V."/>
            <person name="Allen A.E."/>
            <person name="Bidle K."/>
            <person name="Borodovsky M."/>
            <person name="Bowler C."/>
            <person name="Brownlee C."/>
            <person name="Cock J.M."/>
            <person name="Elias M."/>
            <person name="Gladyshev V.N."/>
            <person name="Groth M."/>
            <person name="Guda C."/>
            <person name="Hadaegh A."/>
            <person name="Iglesias-Rodriguez M.D."/>
            <person name="Jenkins J."/>
            <person name="Jones B.M."/>
            <person name="Lawson T."/>
            <person name="Leese F."/>
            <person name="Lindquist E."/>
            <person name="Lobanov A."/>
            <person name="Lomsadze A."/>
            <person name="Malik S.B."/>
            <person name="Marsh M.E."/>
            <person name="Mackinder L."/>
            <person name="Mock T."/>
            <person name="Mueller-Roeber B."/>
            <person name="Pagarete A."/>
            <person name="Parker M."/>
            <person name="Probert I."/>
            <person name="Quesneville H."/>
            <person name="Raines C."/>
            <person name="Rensing S.A."/>
            <person name="Riano-Pachon D.M."/>
            <person name="Richier S."/>
            <person name="Rokitta S."/>
            <person name="Shiraiwa Y."/>
            <person name="Soanes D.M."/>
            <person name="van der Giezen M."/>
            <person name="Wahlund T.M."/>
            <person name="Williams B."/>
            <person name="Wilson W."/>
            <person name="Wolfe G."/>
            <person name="Wurch L.L."/>
        </authorList>
    </citation>
    <scope>NUCLEOTIDE SEQUENCE</scope>
</reference>
<comment type="similarity">
    <text evidence="1">Belongs to the peptidase C15 family.</text>
</comment>
<reference evidence="5" key="2">
    <citation type="submission" date="2024-10" db="UniProtKB">
        <authorList>
            <consortium name="EnsemblProtists"/>
        </authorList>
    </citation>
    <scope>IDENTIFICATION</scope>
</reference>
<name>A0A0D3IKZ9_EMIH1</name>
<dbReference type="InterPro" id="IPR016125">
    <property type="entry name" value="Peptidase_C15-like"/>
</dbReference>
<keyword evidence="4" id="KW-0788">Thiol protease</keyword>
<accession>A0A0D3IKZ9</accession>
<evidence type="ECO:0008006" key="7">
    <source>
        <dbReference type="Google" id="ProtNLM"/>
    </source>
</evidence>
<protein>
    <recommendedName>
        <fullName evidence="7">Prolyl aminopeptidase</fullName>
    </recommendedName>
</protein>
<dbReference type="Pfam" id="PF01470">
    <property type="entry name" value="Peptidase_C15"/>
    <property type="match status" value="1"/>
</dbReference>
<evidence type="ECO:0000313" key="6">
    <source>
        <dbReference type="Proteomes" id="UP000013827"/>
    </source>
</evidence>
<organism evidence="5 6">
    <name type="scientific">Emiliania huxleyi (strain CCMP1516)</name>
    <dbReference type="NCBI Taxonomy" id="280463"/>
    <lineage>
        <taxon>Eukaryota</taxon>
        <taxon>Haptista</taxon>
        <taxon>Haptophyta</taxon>
        <taxon>Prymnesiophyceae</taxon>
        <taxon>Isochrysidales</taxon>
        <taxon>Noelaerhabdaceae</taxon>
        <taxon>Emiliania</taxon>
    </lineage>
</organism>